<dbReference type="PROSITE" id="PS50294">
    <property type="entry name" value="WD_REPEATS_REGION"/>
    <property type="match status" value="1"/>
</dbReference>
<evidence type="ECO:0000256" key="5">
    <source>
        <dbReference type="ARBA" id="ARBA00022846"/>
    </source>
</evidence>
<dbReference type="GO" id="GO:0003341">
    <property type="term" value="P:cilium movement"/>
    <property type="evidence" value="ECO:0007669"/>
    <property type="project" value="TreeGrafter"/>
</dbReference>
<feature type="compositionally biased region" description="Polar residues" evidence="13">
    <location>
        <begin position="131"/>
        <end position="150"/>
    </location>
</feature>
<comment type="subcellular location">
    <subcellularLocation>
        <location evidence="1">Cytoplasm</location>
        <location evidence="1">Cytoskeleton</location>
        <location evidence="1">Flagellum axoneme</location>
    </subcellularLocation>
    <subcellularLocation>
        <location evidence="9">Dynein axonemal particle</location>
    </subcellularLocation>
</comment>
<keyword evidence="5" id="KW-0282">Flagellum</keyword>
<sequence>MDSSSHSKLGTVREKRSKPAGAGTTTSTVGRGTKAAAANDSRRISRASGKEPSSKTKNTQSSVGDKENAAGHTQVQVFDEKGLDVTPKPLLSLKPTVLGAGGGAQKTPGHSTPTSERESLVSDAIDRISSAGFSRSGYSQDGSTGSVSPSENEDETETSTPDAEDTKGEPAEEKEGKEGKKKKKEHKEHKAEVYEHVEAPLTEQELEKNVYILLKETETFWLLNIPGRCVANDSPEAAAVEEANERYRTLLKDKEGSEMFVEVATQTLNTLYKNREIQTQVEGVSGTGCQATGWDIIDSFAEEAVAEGGEDALGPTTSVKDPKKDKEKELAQGEEADDEGKEKNPLEASLNNFDGLTNALTIMERAVTQNIYHDRLLLYRNFRARNPKYAAPEGTQAMQHLWDFTCDLTKDRNVSCMVWNKMKKDMLAVGYGQFEFSKQKDGMVAFWSLKNPDYPDWVFRAPCGVTSLDFSKQQPSLLAVGFYDGMVAIYDVRAPTDKPILETGHTSGKHSDPVWKLQWVERGSERGEVLISISTDGRVTQWSIKKGLECQDLMLLKRVHRRTMPTNTASTKNTKTEAFISRRSSGMCFDFSPKDPSIYVTGTEDGNIHKCSCSYSEQYLESYFGHSGPLYQIQWSPFAHNLFLSASADWSVKLWQEDSDTALITFQSGNEEVADLQWSPTNSTVFGTVTCDGRLEVWDLSVSTLKPILAHTLEENKLSCLLFSEASPIVVCGGSNGSVSVFRLVGVDRPDDTSEEQLRRLEDAMSSNIMSTSEESKS</sequence>
<keyword evidence="3 12" id="KW-0853">WD repeat</keyword>
<feature type="repeat" description="WD" evidence="12">
    <location>
        <begin position="623"/>
        <end position="665"/>
    </location>
</feature>
<evidence type="ECO:0000256" key="6">
    <source>
        <dbReference type="ARBA" id="ARBA00023069"/>
    </source>
</evidence>
<organism evidence="14 15">
    <name type="scientific">Cymbomonas tetramitiformis</name>
    <dbReference type="NCBI Taxonomy" id="36881"/>
    <lineage>
        <taxon>Eukaryota</taxon>
        <taxon>Viridiplantae</taxon>
        <taxon>Chlorophyta</taxon>
        <taxon>Pyramimonadophyceae</taxon>
        <taxon>Pyramimonadales</taxon>
        <taxon>Pyramimonadaceae</taxon>
        <taxon>Cymbomonas</taxon>
    </lineage>
</organism>
<dbReference type="GO" id="GO:0120293">
    <property type="term" value="C:dynein axonemal particle"/>
    <property type="evidence" value="ECO:0007669"/>
    <property type="project" value="UniProtKB-SubCell"/>
</dbReference>
<evidence type="ECO:0000256" key="10">
    <source>
        <dbReference type="ARBA" id="ARBA00040002"/>
    </source>
</evidence>
<dbReference type="PANTHER" id="PTHR12442">
    <property type="entry name" value="DYNEIN INTERMEDIATE CHAIN"/>
    <property type="match status" value="1"/>
</dbReference>
<evidence type="ECO:0000256" key="4">
    <source>
        <dbReference type="ARBA" id="ARBA00022737"/>
    </source>
</evidence>
<keyword evidence="15" id="KW-1185">Reference proteome</keyword>
<protein>
    <recommendedName>
        <fullName evidence="10">Dynein axonemal intermediate chain 4</fullName>
    </recommendedName>
    <alternativeName>
        <fullName evidence="11">WD repeat-containing protein 78</fullName>
    </alternativeName>
</protein>
<dbReference type="FunFam" id="2.130.10.10:FF:001248">
    <property type="entry name" value="WD repeat domain 78"/>
    <property type="match status" value="1"/>
</dbReference>
<reference evidence="14 15" key="1">
    <citation type="journal article" date="2015" name="Genome Biol. Evol.">
        <title>Comparative Genomics of a Bacterivorous Green Alga Reveals Evolutionary Causalities and Consequences of Phago-Mixotrophic Mode of Nutrition.</title>
        <authorList>
            <person name="Burns J.A."/>
            <person name="Paasch A."/>
            <person name="Narechania A."/>
            <person name="Kim E."/>
        </authorList>
    </citation>
    <scope>NUCLEOTIDE SEQUENCE [LARGE SCALE GENOMIC DNA]</scope>
    <source>
        <strain evidence="14 15">PLY_AMNH</strain>
    </source>
</reference>
<keyword evidence="7" id="KW-0206">Cytoskeleton</keyword>
<evidence type="ECO:0000256" key="3">
    <source>
        <dbReference type="ARBA" id="ARBA00022574"/>
    </source>
</evidence>
<dbReference type="InterPro" id="IPR001680">
    <property type="entry name" value="WD40_rpt"/>
</dbReference>
<name>A0AAE0H1L1_9CHLO</name>
<evidence type="ECO:0000256" key="8">
    <source>
        <dbReference type="ARBA" id="ARBA00023273"/>
    </source>
</evidence>
<feature type="compositionally biased region" description="Basic and acidic residues" evidence="13">
    <location>
        <begin position="115"/>
        <end position="126"/>
    </location>
</feature>
<gene>
    <name evidence="14" type="ORF">CYMTET_4329</name>
</gene>
<dbReference type="GO" id="GO:0005858">
    <property type="term" value="C:axonemal dynein complex"/>
    <property type="evidence" value="ECO:0007669"/>
    <property type="project" value="TreeGrafter"/>
</dbReference>
<dbReference type="GO" id="GO:0045504">
    <property type="term" value="F:dynein heavy chain binding"/>
    <property type="evidence" value="ECO:0007669"/>
    <property type="project" value="TreeGrafter"/>
</dbReference>
<feature type="compositionally biased region" description="Polar residues" evidence="13">
    <location>
        <begin position="765"/>
        <end position="778"/>
    </location>
</feature>
<dbReference type="EMBL" id="LGRX02000558">
    <property type="protein sequence ID" value="KAK3288194.1"/>
    <property type="molecule type" value="Genomic_DNA"/>
</dbReference>
<feature type="compositionally biased region" description="Basic and acidic residues" evidence="13">
    <location>
        <begin position="164"/>
        <end position="178"/>
    </location>
</feature>
<dbReference type="PROSITE" id="PS50082">
    <property type="entry name" value="WD_REPEATS_2"/>
    <property type="match status" value="2"/>
</dbReference>
<feature type="compositionally biased region" description="Basic and acidic residues" evidence="13">
    <location>
        <begin position="320"/>
        <end position="331"/>
    </location>
</feature>
<dbReference type="InterPro" id="IPR036322">
    <property type="entry name" value="WD40_repeat_dom_sf"/>
</dbReference>
<comment type="caution">
    <text evidence="14">The sequence shown here is derived from an EMBL/GenBank/DDBJ whole genome shotgun (WGS) entry which is preliminary data.</text>
</comment>
<dbReference type="Gene3D" id="2.130.10.10">
    <property type="entry name" value="YVTN repeat-like/Quinoprotein amine dehydrogenase"/>
    <property type="match status" value="2"/>
</dbReference>
<proteinExistence type="predicted"/>
<feature type="repeat" description="WD" evidence="12">
    <location>
        <begin position="666"/>
        <end position="701"/>
    </location>
</feature>
<keyword evidence="6" id="KW-0969">Cilium</keyword>
<evidence type="ECO:0000256" key="7">
    <source>
        <dbReference type="ARBA" id="ARBA00023212"/>
    </source>
</evidence>
<dbReference type="AlphaFoldDB" id="A0AAE0H1L1"/>
<keyword evidence="8" id="KW-0966">Cell projection</keyword>
<evidence type="ECO:0000313" key="15">
    <source>
        <dbReference type="Proteomes" id="UP001190700"/>
    </source>
</evidence>
<feature type="region of interest" description="Disordered" evidence="13">
    <location>
        <begin position="307"/>
        <end position="348"/>
    </location>
</feature>
<evidence type="ECO:0000313" key="14">
    <source>
        <dbReference type="EMBL" id="KAK3288194.1"/>
    </source>
</evidence>
<dbReference type="GO" id="GO:0045503">
    <property type="term" value="F:dynein light chain binding"/>
    <property type="evidence" value="ECO:0007669"/>
    <property type="project" value="TreeGrafter"/>
</dbReference>
<evidence type="ECO:0000256" key="13">
    <source>
        <dbReference type="SAM" id="MobiDB-lite"/>
    </source>
</evidence>
<feature type="compositionally biased region" description="Basic and acidic residues" evidence="13">
    <location>
        <begin position="40"/>
        <end position="54"/>
    </location>
</feature>
<accession>A0AAE0H1L1</accession>
<dbReference type="PANTHER" id="PTHR12442:SF12">
    <property type="entry name" value="DYNEIN AXONEMAL INTERMEDIATE CHAIN 4"/>
    <property type="match status" value="1"/>
</dbReference>
<keyword evidence="4" id="KW-0677">Repeat</keyword>
<dbReference type="SMART" id="SM00320">
    <property type="entry name" value="WD40"/>
    <property type="match status" value="6"/>
</dbReference>
<feature type="region of interest" description="Disordered" evidence="13">
    <location>
        <begin position="1"/>
        <end position="196"/>
    </location>
</feature>
<keyword evidence="2" id="KW-0963">Cytoplasm</keyword>
<feature type="compositionally biased region" description="Basic and acidic residues" evidence="13">
    <location>
        <begin position="753"/>
        <end position="763"/>
    </location>
</feature>
<dbReference type="Pfam" id="PF00400">
    <property type="entry name" value="WD40"/>
    <property type="match status" value="1"/>
</dbReference>
<dbReference type="InterPro" id="IPR050687">
    <property type="entry name" value="Dynein_IC"/>
</dbReference>
<evidence type="ECO:0000256" key="11">
    <source>
        <dbReference type="ARBA" id="ARBA00041557"/>
    </source>
</evidence>
<evidence type="ECO:0000256" key="1">
    <source>
        <dbReference type="ARBA" id="ARBA00004611"/>
    </source>
</evidence>
<evidence type="ECO:0000256" key="2">
    <source>
        <dbReference type="ARBA" id="ARBA00022490"/>
    </source>
</evidence>
<evidence type="ECO:0000256" key="12">
    <source>
        <dbReference type="PROSITE-ProRule" id="PRU00221"/>
    </source>
</evidence>
<dbReference type="InterPro" id="IPR015943">
    <property type="entry name" value="WD40/YVTN_repeat-like_dom_sf"/>
</dbReference>
<dbReference type="SUPFAM" id="SSF50978">
    <property type="entry name" value="WD40 repeat-like"/>
    <property type="match status" value="1"/>
</dbReference>
<evidence type="ECO:0000256" key="9">
    <source>
        <dbReference type="ARBA" id="ARBA00024190"/>
    </source>
</evidence>
<dbReference type="Proteomes" id="UP001190700">
    <property type="component" value="Unassembled WGS sequence"/>
</dbReference>
<feature type="region of interest" description="Disordered" evidence="13">
    <location>
        <begin position="753"/>
        <end position="778"/>
    </location>
</feature>